<dbReference type="InterPro" id="IPR014729">
    <property type="entry name" value="Rossmann-like_a/b/a_fold"/>
</dbReference>
<feature type="domain" description="Diphthamide synthase" evidence="1">
    <location>
        <begin position="4"/>
        <end position="199"/>
    </location>
</feature>
<evidence type="ECO:0000313" key="3">
    <source>
        <dbReference type="Proteomes" id="UP000680279"/>
    </source>
</evidence>
<reference evidence="2 3" key="1">
    <citation type="submission" date="2021-03" db="EMBL/GenBank/DDBJ databases">
        <title>Antimicrobial resistance genes in bacteria isolated from Japanese honey, and their potential for conferring macrolide and lincosamide resistance in the American foulbrood pathogen Paenibacillus larvae.</title>
        <authorList>
            <person name="Okamoto M."/>
            <person name="Kumagai M."/>
            <person name="Kanamori H."/>
            <person name="Takamatsu D."/>
        </authorList>
    </citation>
    <scope>NUCLEOTIDE SEQUENCE [LARGE SCALE GENOMIC DNA]</scope>
    <source>
        <strain evidence="2 3">J1TS3</strain>
    </source>
</reference>
<dbReference type="SUPFAM" id="SSF52402">
    <property type="entry name" value="Adenine nucleotide alpha hydrolases-like"/>
    <property type="match status" value="1"/>
</dbReference>
<evidence type="ECO:0000259" key="1">
    <source>
        <dbReference type="Pfam" id="PF01902"/>
    </source>
</evidence>
<accession>A0ABQ4K1M9</accession>
<sequence length="205" mass="23295">MMNRIALSWSGGKDSCMALHELTGQGEEVACLVTTVPQETGKTFAHNEDIKNIQAQADSIGIPLELVRCRYDTYSEDFLEKLKRLKVEYRLDSIAFGDMYLEGHREWGQKLAYEAGLKAIYPLWSKKTEMLKALSKFVNSGYKAEVIKVREDLLPADWVGRPLDETFIEDICKKAVCPMGESGEYHTFVYDGPLFKKMIILNPSK</sequence>
<dbReference type="Pfam" id="PF01902">
    <property type="entry name" value="Diphthami_syn_2"/>
    <property type="match status" value="1"/>
</dbReference>
<dbReference type="CDD" id="cd01994">
    <property type="entry name" value="AANH_PF0828-like"/>
    <property type="match status" value="1"/>
</dbReference>
<evidence type="ECO:0000313" key="2">
    <source>
        <dbReference type="EMBL" id="GIN19634.1"/>
    </source>
</evidence>
<protein>
    <submittedName>
        <fullName evidence="2">ATP pyrophosphatase</fullName>
    </submittedName>
</protein>
<dbReference type="Proteomes" id="UP000680279">
    <property type="component" value="Unassembled WGS sequence"/>
</dbReference>
<proteinExistence type="predicted"/>
<dbReference type="Gene3D" id="3.40.50.620">
    <property type="entry name" value="HUPs"/>
    <property type="match status" value="1"/>
</dbReference>
<dbReference type="EMBL" id="BOQT01000002">
    <property type="protein sequence ID" value="GIN19634.1"/>
    <property type="molecule type" value="Genomic_DNA"/>
</dbReference>
<name>A0ABQ4K1M9_9BACI</name>
<comment type="caution">
    <text evidence="2">The sequence shown here is derived from an EMBL/GenBank/DDBJ whole genome shotgun (WGS) entry which is preliminary data.</text>
</comment>
<dbReference type="NCBIfam" id="TIGR00290">
    <property type="entry name" value="MJ0570_dom"/>
    <property type="match status" value="1"/>
</dbReference>
<dbReference type="RefSeq" id="WP_018706360.1">
    <property type="nucleotide sequence ID" value="NZ_BOQT01000002.1"/>
</dbReference>
<gene>
    <name evidence="2" type="ORF">J1TS3_07680</name>
</gene>
<dbReference type="Gene3D" id="3.90.1490.10">
    <property type="entry name" value="putative n-type atp pyrophosphatase, domain 2"/>
    <property type="match status" value="1"/>
</dbReference>
<dbReference type="InterPro" id="IPR002761">
    <property type="entry name" value="Diphthami_syn_dom"/>
</dbReference>
<keyword evidence="3" id="KW-1185">Reference proteome</keyword>
<organism evidence="2 3">
    <name type="scientific">Siminovitchia fordii</name>
    <dbReference type="NCBI Taxonomy" id="254759"/>
    <lineage>
        <taxon>Bacteria</taxon>
        <taxon>Bacillati</taxon>
        <taxon>Bacillota</taxon>
        <taxon>Bacilli</taxon>
        <taxon>Bacillales</taxon>
        <taxon>Bacillaceae</taxon>
        <taxon>Siminovitchia</taxon>
    </lineage>
</organism>